<evidence type="ECO:0000313" key="3">
    <source>
        <dbReference type="EMBL" id="CCI11672.1"/>
    </source>
</evidence>
<feature type="domain" description="Glucose-methanol-choline oxidoreductase C-terminal" evidence="2">
    <location>
        <begin position="12"/>
        <end position="131"/>
    </location>
</feature>
<dbReference type="Gene3D" id="3.30.560.10">
    <property type="entry name" value="Glucose Oxidase, domain 3"/>
    <property type="match status" value="1"/>
</dbReference>
<comment type="similarity">
    <text evidence="1">Belongs to the GMC oxidoreductase family.</text>
</comment>
<dbReference type="Gene3D" id="3.50.50.60">
    <property type="entry name" value="FAD/NAD(P)-binding domain"/>
    <property type="match status" value="1"/>
</dbReference>
<dbReference type="SUPFAM" id="SSF51905">
    <property type="entry name" value="FAD/NAD(P)-binding domain"/>
    <property type="match status" value="1"/>
</dbReference>
<dbReference type="SUPFAM" id="SSF54373">
    <property type="entry name" value="FAD-linked reductases, C-terminal domain"/>
    <property type="match status" value="1"/>
</dbReference>
<dbReference type="GO" id="GO:0016614">
    <property type="term" value="F:oxidoreductase activity, acting on CH-OH group of donors"/>
    <property type="evidence" value="ECO:0007669"/>
    <property type="project" value="InterPro"/>
</dbReference>
<accession>A0A024FXN3</accession>
<comment type="caution">
    <text evidence="3">The sequence shown here is derived from an EMBL/GenBank/DDBJ whole genome shotgun (WGS) entry which is preliminary data.</text>
</comment>
<evidence type="ECO:0000313" key="4">
    <source>
        <dbReference type="Proteomes" id="UP000053237"/>
    </source>
</evidence>
<organism evidence="3 4">
    <name type="scientific">Albugo candida</name>
    <dbReference type="NCBI Taxonomy" id="65357"/>
    <lineage>
        <taxon>Eukaryota</taxon>
        <taxon>Sar</taxon>
        <taxon>Stramenopiles</taxon>
        <taxon>Oomycota</taxon>
        <taxon>Peronosporomycetes</taxon>
        <taxon>Albuginales</taxon>
        <taxon>Albuginaceae</taxon>
        <taxon>Albugo</taxon>
    </lineage>
</organism>
<evidence type="ECO:0000259" key="2">
    <source>
        <dbReference type="Pfam" id="PF05199"/>
    </source>
</evidence>
<gene>
    <name evidence="3" type="ORF">BN9_132900</name>
</gene>
<keyword evidence="4" id="KW-1185">Reference proteome</keyword>
<name>A0A024FXN3_9STRA</name>
<dbReference type="InParanoid" id="A0A024FXN3"/>
<dbReference type="OrthoDB" id="269227at2759"/>
<proteinExistence type="inferred from homology"/>
<dbReference type="AlphaFoldDB" id="A0A024FXN3"/>
<dbReference type="EMBL" id="CAIX01001505">
    <property type="protein sequence ID" value="CCI11672.1"/>
    <property type="molecule type" value="Genomic_DNA"/>
</dbReference>
<dbReference type="STRING" id="65357.A0A024FXN3"/>
<dbReference type="PANTHER" id="PTHR11552:SF147">
    <property type="entry name" value="CHOLINE DEHYDROGENASE, MITOCHONDRIAL"/>
    <property type="match status" value="1"/>
</dbReference>
<dbReference type="PANTHER" id="PTHR11552">
    <property type="entry name" value="GLUCOSE-METHANOL-CHOLINE GMC OXIDOREDUCTASE"/>
    <property type="match status" value="1"/>
</dbReference>
<dbReference type="Pfam" id="PF05199">
    <property type="entry name" value="GMC_oxred_C"/>
    <property type="match status" value="1"/>
</dbReference>
<dbReference type="InterPro" id="IPR036188">
    <property type="entry name" value="FAD/NAD-bd_sf"/>
</dbReference>
<reference evidence="3 4" key="1">
    <citation type="submission" date="2012-05" db="EMBL/GenBank/DDBJ databases">
        <title>Recombination and specialization in a pathogen metapopulation.</title>
        <authorList>
            <person name="Gardiner A."/>
            <person name="Kemen E."/>
            <person name="Schultz-Larsen T."/>
            <person name="MacLean D."/>
            <person name="Van Oosterhout C."/>
            <person name="Jones J.D.G."/>
        </authorList>
    </citation>
    <scope>NUCLEOTIDE SEQUENCE [LARGE SCALE GENOMIC DNA]</scope>
    <source>
        <strain evidence="3 4">Ac Nc2</strain>
    </source>
</reference>
<dbReference type="InterPro" id="IPR012132">
    <property type="entry name" value="GMC_OxRdtase"/>
</dbReference>
<dbReference type="InterPro" id="IPR007867">
    <property type="entry name" value="GMC_OxRtase_C"/>
</dbReference>
<protein>
    <recommendedName>
        <fullName evidence="2">Glucose-methanol-choline oxidoreductase C-terminal domain-containing protein</fullName>
    </recommendedName>
</protein>
<dbReference type="GO" id="GO:0050660">
    <property type="term" value="F:flavin adenine dinucleotide binding"/>
    <property type="evidence" value="ECO:0007669"/>
    <property type="project" value="InterPro"/>
</dbReference>
<sequence length="163" mass="18559">MLDIFRPDIVVPLAHPIIDPNYLDTLQDRIDIRAAVRLTREIFEQKGFDAYRGNAISPDVNVQSDEEIYAWVRQHAKSAYYTSCTNRMGSESNSDVNPYLQVHGLECLRVVNASVMPNVVSGNLNALTIMLKEKRADIILKSEPLVKEIVQVYEPPSWKDSQR</sequence>
<dbReference type="Proteomes" id="UP000053237">
    <property type="component" value="Unassembled WGS sequence"/>
</dbReference>
<evidence type="ECO:0000256" key="1">
    <source>
        <dbReference type="ARBA" id="ARBA00010790"/>
    </source>
</evidence>